<dbReference type="Gene3D" id="3.40.630.30">
    <property type="match status" value="1"/>
</dbReference>
<dbReference type="OrthoDB" id="948250at2"/>
<evidence type="ECO:0000259" key="1">
    <source>
        <dbReference type="PROSITE" id="PS51186"/>
    </source>
</evidence>
<organism evidence="2 3">
    <name type="scientific">Alginatibacterium sediminis</name>
    <dbReference type="NCBI Taxonomy" id="2164068"/>
    <lineage>
        <taxon>Bacteria</taxon>
        <taxon>Pseudomonadati</taxon>
        <taxon>Pseudomonadota</taxon>
        <taxon>Gammaproteobacteria</taxon>
        <taxon>Alteromonadales</taxon>
        <taxon>Alteromonadaceae</taxon>
        <taxon>Alginatibacterium</taxon>
    </lineage>
</organism>
<dbReference type="RefSeq" id="WP_120352971.1">
    <property type="nucleotide sequence ID" value="NZ_RAQO01000001.1"/>
</dbReference>
<gene>
    <name evidence="2" type="ORF">DBZ36_00540</name>
</gene>
<proteinExistence type="predicted"/>
<dbReference type="InterPro" id="IPR016181">
    <property type="entry name" value="Acyl_CoA_acyltransferase"/>
</dbReference>
<comment type="caution">
    <text evidence="2">The sequence shown here is derived from an EMBL/GenBank/DDBJ whole genome shotgun (WGS) entry which is preliminary data.</text>
</comment>
<sequence>MKIQSQTSLSCLELRRLETGDAIRLAVFFESLSEDSRAFFYPHPLNKGTAFDLCKLDNDSAMRFILEDPIEQSIAGYFILDFKVDKHEAERYRNYDVDLFRGRNAMLDLVVSERYRRQGFAYNSLQELLVLLEQTDAEQVILRDGCLSQNQPAIGLFTKCGFNTLGSYWTVEEHRDMCLKMSEVSINRT</sequence>
<evidence type="ECO:0000313" key="2">
    <source>
        <dbReference type="EMBL" id="RKF22168.1"/>
    </source>
</evidence>
<accession>A0A420ENC4</accession>
<protein>
    <submittedName>
        <fullName evidence="2">GNAT family N-acetyltransferase</fullName>
    </submittedName>
</protein>
<dbReference type="EMBL" id="RAQO01000001">
    <property type="protein sequence ID" value="RKF22168.1"/>
    <property type="molecule type" value="Genomic_DNA"/>
</dbReference>
<feature type="domain" description="N-acetyltransferase" evidence="1">
    <location>
        <begin position="12"/>
        <end position="182"/>
    </location>
</feature>
<reference evidence="2 3" key="1">
    <citation type="submission" date="2018-09" db="EMBL/GenBank/DDBJ databases">
        <authorList>
            <person name="Wang Z."/>
        </authorList>
    </citation>
    <scope>NUCLEOTIDE SEQUENCE [LARGE SCALE GENOMIC DNA]</scope>
    <source>
        <strain evidence="2 3">ALS 81</strain>
    </source>
</reference>
<keyword evidence="2" id="KW-0808">Transferase</keyword>
<dbReference type="SUPFAM" id="SSF55729">
    <property type="entry name" value="Acyl-CoA N-acyltransferases (Nat)"/>
    <property type="match status" value="1"/>
</dbReference>
<dbReference type="GO" id="GO:0016747">
    <property type="term" value="F:acyltransferase activity, transferring groups other than amino-acyl groups"/>
    <property type="evidence" value="ECO:0007669"/>
    <property type="project" value="InterPro"/>
</dbReference>
<dbReference type="Pfam" id="PF00583">
    <property type="entry name" value="Acetyltransf_1"/>
    <property type="match status" value="1"/>
</dbReference>
<dbReference type="InterPro" id="IPR000182">
    <property type="entry name" value="GNAT_dom"/>
</dbReference>
<dbReference type="PROSITE" id="PS51186">
    <property type="entry name" value="GNAT"/>
    <property type="match status" value="1"/>
</dbReference>
<keyword evidence="3" id="KW-1185">Reference proteome</keyword>
<dbReference type="Proteomes" id="UP000286482">
    <property type="component" value="Unassembled WGS sequence"/>
</dbReference>
<evidence type="ECO:0000313" key="3">
    <source>
        <dbReference type="Proteomes" id="UP000286482"/>
    </source>
</evidence>
<dbReference type="AlphaFoldDB" id="A0A420ENC4"/>
<name>A0A420ENC4_9ALTE</name>